<evidence type="ECO:0000313" key="3">
    <source>
        <dbReference type="Proteomes" id="UP000319817"/>
    </source>
</evidence>
<dbReference type="EMBL" id="CP036526">
    <property type="protein sequence ID" value="QDT09656.1"/>
    <property type="molecule type" value="Genomic_DNA"/>
</dbReference>
<dbReference type="Proteomes" id="UP000319817">
    <property type="component" value="Chromosome"/>
</dbReference>
<gene>
    <name evidence="2" type="ORF">K239x_16040</name>
</gene>
<organism evidence="2 3">
    <name type="scientific">Stieleria marina</name>
    <dbReference type="NCBI Taxonomy" id="1930275"/>
    <lineage>
        <taxon>Bacteria</taxon>
        <taxon>Pseudomonadati</taxon>
        <taxon>Planctomycetota</taxon>
        <taxon>Planctomycetia</taxon>
        <taxon>Pirellulales</taxon>
        <taxon>Pirellulaceae</taxon>
        <taxon>Stieleria</taxon>
    </lineage>
</organism>
<dbReference type="OrthoDB" id="197688at2"/>
<evidence type="ECO:0000313" key="2">
    <source>
        <dbReference type="EMBL" id="QDT09656.1"/>
    </source>
</evidence>
<dbReference type="PANTHER" id="PTHR15730">
    <property type="entry name" value="EXPERIMENTAL AUTOIMMUNE PROSTATITIS ANTIGEN 2-RELATED"/>
    <property type="match status" value="1"/>
</dbReference>
<dbReference type="GO" id="GO:0090314">
    <property type="term" value="P:positive regulation of protein targeting to membrane"/>
    <property type="evidence" value="ECO:0007669"/>
    <property type="project" value="TreeGrafter"/>
</dbReference>
<dbReference type="InterPro" id="IPR031161">
    <property type="entry name" value="Peptidase_M60_dom"/>
</dbReference>
<dbReference type="InterPro" id="IPR051244">
    <property type="entry name" value="TCAF"/>
</dbReference>
<dbReference type="PANTHER" id="PTHR15730:SF5">
    <property type="entry name" value="SI:CH211-210B2.2-RELATED"/>
    <property type="match status" value="1"/>
</dbReference>
<dbReference type="PROSITE" id="PS51723">
    <property type="entry name" value="PEPTIDASE_M60"/>
    <property type="match status" value="1"/>
</dbReference>
<dbReference type="Gene3D" id="1.10.390.30">
    <property type="entry name" value="Peptidase M60, enhancin-like domain 3"/>
    <property type="match status" value="1"/>
</dbReference>
<dbReference type="Pfam" id="PF13402">
    <property type="entry name" value="Peptidase_M60"/>
    <property type="match status" value="1"/>
</dbReference>
<dbReference type="InterPro" id="IPR042279">
    <property type="entry name" value="Pep_M60_3"/>
</dbReference>
<dbReference type="Gene3D" id="2.60.120.1250">
    <property type="entry name" value="Peptidase M60, enhancin-like domain 1"/>
    <property type="match status" value="1"/>
</dbReference>
<feature type="domain" description="Peptidase M60" evidence="1">
    <location>
        <begin position="170"/>
        <end position="479"/>
    </location>
</feature>
<dbReference type="InterPro" id="IPR035423">
    <property type="entry name" value="M60-like_N"/>
</dbReference>
<dbReference type="GO" id="GO:0044325">
    <property type="term" value="F:transmembrane transporter binding"/>
    <property type="evidence" value="ECO:0007669"/>
    <property type="project" value="TreeGrafter"/>
</dbReference>
<accession>A0A517NRB9</accession>
<dbReference type="AlphaFoldDB" id="A0A517NRB9"/>
<dbReference type="Pfam" id="PF17291">
    <property type="entry name" value="M60-like_N"/>
    <property type="match status" value="1"/>
</dbReference>
<keyword evidence="3" id="KW-1185">Reference proteome</keyword>
<proteinExistence type="predicted"/>
<sequence length="557" mass="61614">MTWHSVRQPETVTYKMKSLFATSAITFLIHLPAVAQIAVTQPAITQPAVDQANPASLVDRFADLSAAEQTALSDSIQGKKWRRLSPEQRIELQKAAVSYSERVLGRDAQGDLKVVKNEAGKQLLKIAGDYLHKLSPGEVPAHAAAQALYGSIPAAAKRGTGVAEINPRRVRMHSTGFYAAPGEVVVVEVPEEWTQRGLKIWVSGHRDNIPLKKALLRTPRSPARQFSVDKASTEVAATYGGAVYIDTGNTPIDADPFLVNFQNALPAPMYVHGKTTLDDWQKTQRSHPAPYAELVGRNVAISFPSQWIRELDDPASLMDYWDGVVELHDQLGGYTELRKMPERVNVDCQISVGLFHAGYPTQGPQKQCRGVVDLPQLTSTGNWGWFHELGHEAQRRPDKAWSWNNPYTFDGSIEVTVNLFSAHAFDQLGMRERKGWTWTASAEAVEDKATSFLAQSKTYADGNAGEKLAMHLQIRHAYGWDVYREVLAGYSKLQDDDPSQLPKDGQAKRDAWLVRMSQSTGRNLAPFYGKIWGIPLSPSAIEKVGHLPAWSGGETEN</sequence>
<name>A0A517NRB9_9BACT</name>
<dbReference type="SMART" id="SM01276">
    <property type="entry name" value="M60-like"/>
    <property type="match status" value="1"/>
</dbReference>
<dbReference type="GO" id="GO:0005886">
    <property type="term" value="C:plasma membrane"/>
    <property type="evidence" value="ECO:0007669"/>
    <property type="project" value="TreeGrafter"/>
</dbReference>
<dbReference type="Gene3D" id="3.40.390.80">
    <property type="entry name" value="Peptidase M60, enhancin-like domain 2"/>
    <property type="match status" value="1"/>
</dbReference>
<evidence type="ECO:0000259" key="1">
    <source>
        <dbReference type="PROSITE" id="PS51723"/>
    </source>
</evidence>
<reference evidence="2 3" key="1">
    <citation type="submission" date="2019-02" db="EMBL/GenBank/DDBJ databases">
        <title>Deep-cultivation of Planctomycetes and their phenomic and genomic characterization uncovers novel biology.</title>
        <authorList>
            <person name="Wiegand S."/>
            <person name="Jogler M."/>
            <person name="Boedeker C."/>
            <person name="Pinto D."/>
            <person name="Vollmers J."/>
            <person name="Rivas-Marin E."/>
            <person name="Kohn T."/>
            <person name="Peeters S.H."/>
            <person name="Heuer A."/>
            <person name="Rast P."/>
            <person name="Oberbeckmann S."/>
            <person name="Bunk B."/>
            <person name="Jeske O."/>
            <person name="Meyerdierks A."/>
            <person name="Storesund J.E."/>
            <person name="Kallscheuer N."/>
            <person name="Luecker S."/>
            <person name="Lage O.M."/>
            <person name="Pohl T."/>
            <person name="Merkel B.J."/>
            <person name="Hornburger P."/>
            <person name="Mueller R.-W."/>
            <person name="Bruemmer F."/>
            <person name="Labrenz M."/>
            <person name="Spormann A.M."/>
            <person name="Op den Camp H."/>
            <person name="Overmann J."/>
            <person name="Amann R."/>
            <person name="Jetten M.S.M."/>
            <person name="Mascher T."/>
            <person name="Medema M.H."/>
            <person name="Devos D.P."/>
            <person name="Kaster A.-K."/>
            <person name="Ovreas L."/>
            <person name="Rohde M."/>
            <person name="Galperin M.Y."/>
            <person name="Jogler C."/>
        </authorList>
    </citation>
    <scope>NUCLEOTIDE SEQUENCE [LARGE SCALE GENOMIC DNA]</scope>
    <source>
        <strain evidence="2 3">K23_9</strain>
    </source>
</reference>
<protein>
    <recommendedName>
        <fullName evidence="1">Peptidase M60 domain-containing protein</fullName>
    </recommendedName>
</protein>